<organism evidence="3 4">
    <name type="scientific">Rhizopogon vinicolor AM-OR11-026</name>
    <dbReference type="NCBI Taxonomy" id="1314800"/>
    <lineage>
        <taxon>Eukaryota</taxon>
        <taxon>Fungi</taxon>
        <taxon>Dikarya</taxon>
        <taxon>Basidiomycota</taxon>
        <taxon>Agaricomycotina</taxon>
        <taxon>Agaricomycetes</taxon>
        <taxon>Agaricomycetidae</taxon>
        <taxon>Boletales</taxon>
        <taxon>Suillineae</taxon>
        <taxon>Rhizopogonaceae</taxon>
        <taxon>Rhizopogon</taxon>
    </lineage>
</organism>
<evidence type="ECO:0000313" key="3">
    <source>
        <dbReference type="EMBL" id="OAX33710.1"/>
    </source>
</evidence>
<protein>
    <submittedName>
        <fullName evidence="3">Uncharacterized protein</fullName>
    </submittedName>
</protein>
<dbReference type="STRING" id="1314800.A0A1B7MM82"/>
<evidence type="ECO:0000256" key="1">
    <source>
        <dbReference type="SAM" id="MobiDB-lite"/>
    </source>
</evidence>
<accession>A0A1B7MM82</accession>
<gene>
    <name evidence="3" type="ORF">K503DRAFT_497224</name>
</gene>
<proteinExistence type="predicted"/>
<dbReference type="Proteomes" id="UP000092154">
    <property type="component" value="Unassembled WGS sequence"/>
</dbReference>
<dbReference type="InParanoid" id="A0A1B7MM82"/>
<dbReference type="EMBL" id="KV448720">
    <property type="protein sequence ID" value="OAX33710.1"/>
    <property type="molecule type" value="Genomic_DNA"/>
</dbReference>
<feature type="region of interest" description="Disordered" evidence="1">
    <location>
        <begin position="49"/>
        <end position="182"/>
    </location>
</feature>
<keyword evidence="2" id="KW-1133">Transmembrane helix</keyword>
<feature type="compositionally biased region" description="Low complexity" evidence="1">
    <location>
        <begin position="96"/>
        <end position="106"/>
    </location>
</feature>
<feature type="compositionally biased region" description="Polar residues" evidence="1">
    <location>
        <begin position="107"/>
        <end position="123"/>
    </location>
</feature>
<keyword evidence="4" id="KW-1185">Reference proteome</keyword>
<evidence type="ECO:0000313" key="4">
    <source>
        <dbReference type="Proteomes" id="UP000092154"/>
    </source>
</evidence>
<evidence type="ECO:0000256" key="2">
    <source>
        <dbReference type="SAM" id="Phobius"/>
    </source>
</evidence>
<dbReference type="OrthoDB" id="2985014at2759"/>
<feature type="transmembrane region" description="Helical" evidence="2">
    <location>
        <begin position="194"/>
        <end position="215"/>
    </location>
</feature>
<keyword evidence="2" id="KW-0472">Membrane</keyword>
<feature type="compositionally biased region" description="Basic and acidic residues" evidence="1">
    <location>
        <begin position="55"/>
        <end position="70"/>
    </location>
</feature>
<dbReference type="AlphaFoldDB" id="A0A1B7MM82"/>
<name>A0A1B7MM82_9AGAM</name>
<keyword evidence="2" id="KW-0812">Transmembrane</keyword>
<reference evidence="3 4" key="1">
    <citation type="submission" date="2016-06" db="EMBL/GenBank/DDBJ databases">
        <title>Comparative genomics of the ectomycorrhizal sister species Rhizopogon vinicolor and Rhizopogon vesiculosus (Basidiomycota: Boletales) reveals a divergence of the mating type B locus.</title>
        <authorList>
            <consortium name="DOE Joint Genome Institute"/>
            <person name="Mujic A.B."/>
            <person name="Kuo A."/>
            <person name="Tritt A."/>
            <person name="Lipzen A."/>
            <person name="Chen C."/>
            <person name="Johnson J."/>
            <person name="Sharma A."/>
            <person name="Barry K."/>
            <person name="Grigoriev I.V."/>
            <person name="Spatafora J.W."/>
        </authorList>
    </citation>
    <scope>NUCLEOTIDE SEQUENCE [LARGE SCALE GENOMIC DNA]</scope>
    <source>
        <strain evidence="3 4">AM-OR11-026</strain>
    </source>
</reference>
<sequence length="256" mass="27934">MRALFCGAGKSAEMGIREEALDGVEEMMLTPDGYCARDDDVPEQVIAEEHEQEEQERTRVADKDEKERKPARATSRKTPVPPSAPTVTAARRRTTRAVVGTGVTGSNGREFSTSRPVTRTEQVPSKRAQMVLPKRAEKENGKATAAAPEPEPEPVAGVSAEERDEVTPQLAVQKKPAKTPFSMPQPGDQVRIHILIYISIVVPLVGITLFLLTIINSFGYSASISQSPYVCTTIAVFVFAYYSDKLNVGLDNESQS</sequence>
<feature type="transmembrane region" description="Helical" evidence="2">
    <location>
        <begin position="227"/>
        <end position="243"/>
    </location>
</feature>